<sequence>MTFTDDELIAFAEHGAAPLPPALEQGHLAHDGARIWYSTYGSGTPVVLLHGGLGHSGNWGYQLPALIEAGYRPILIDSRGHGRSTRDERPYTYHLMASDVLAVLDHLGIARAAIIGWSDGACIGMVLGHQSPERVAGVFFFGCNMDPSGSNVEVAGGPLLERCFGRHSKDYAALSATPDQFQNFVSAVGRMMASEPNYTAADLAEIAVPVTIVQSEHDEFIKPEHARYLADTIPGAKLVELKGVSHFAPLQRPDLFNRVVLEFLESVTGTPS</sequence>
<dbReference type="InterPro" id="IPR050471">
    <property type="entry name" value="AB_hydrolase"/>
</dbReference>
<evidence type="ECO:0000259" key="1">
    <source>
        <dbReference type="Pfam" id="PF00561"/>
    </source>
</evidence>
<dbReference type="InterPro" id="IPR000073">
    <property type="entry name" value="AB_hydrolase_1"/>
</dbReference>
<keyword evidence="3" id="KW-1185">Reference proteome</keyword>
<dbReference type="RefSeq" id="WP_262171689.1">
    <property type="nucleotide sequence ID" value="NZ_CP104965.1"/>
</dbReference>
<dbReference type="Proteomes" id="UP001061862">
    <property type="component" value="Chromosome"/>
</dbReference>
<dbReference type="Gene3D" id="3.40.50.1820">
    <property type="entry name" value="alpha/beta hydrolase"/>
    <property type="match status" value="1"/>
</dbReference>
<accession>A0ABY6CI64</accession>
<organism evidence="2 3">
    <name type="scientific">Devosia neptuniae</name>
    <dbReference type="NCBI Taxonomy" id="191302"/>
    <lineage>
        <taxon>Bacteria</taxon>
        <taxon>Pseudomonadati</taxon>
        <taxon>Pseudomonadota</taxon>
        <taxon>Alphaproteobacteria</taxon>
        <taxon>Hyphomicrobiales</taxon>
        <taxon>Devosiaceae</taxon>
        <taxon>Devosia</taxon>
    </lineage>
</organism>
<gene>
    <name evidence="2" type="ORF">N8A98_12420</name>
</gene>
<dbReference type="PANTHER" id="PTHR43433:SF5">
    <property type="entry name" value="AB HYDROLASE-1 DOMAIN-CONTAINING PROTEIN"/>
    <property type="match status" value="1"/>
</dbReference>
<dbReference type="Pfam" id="PF00561">
    <property type="entry name" value="Abhydrolase_1"/>
    <property type="match status" value="1"/>
</dbReference>
<feature type="domain" description="AB hydrolase-1" evidence="1">
    <location>
        <begin position="45"/>
        <end position="143"/>
    </location>
</feature>
<dbReference type="SUPFAM" id="SSF53474">
    <property type="entry name" value="alpha/beta-Hydrolases"/>
    <property type="match status" value="1"/>
</dbReference>
<dbReference type="InterPro" id="IPR029058">
    <property type="entry name" value="AB_hydrolase_fold"/>
</dbReference>
<evidence type="ECO:0000313" key="2">
    <source>
        <dbReference type="EMBL" id="UXN71926.1"/>
    </source>
</evidence>
<dbReference type="PANTHER" id="PTHR43433">
    <property type="entry name" value="HYDROLASE, ALPHA/BETA FOLD FAMILY PROTEIN"/>
    <property type="match status" value="1"/>
</dbReference>
<dbReference type="GO" id="GO:0016787">
    <property type="term" value="F:hydrolase activity"/>
    <property type="evidence" value="ECO:0007669"/>
    <property type="project" value="UniProtKB-KW"/>
</dbReference>
<evidence type="ECO:0000313" key="3">
    <source>
        <dbReference type="Proteomes" id="UP001061862"/>
    </source>
</evidence>
<protein>
    <submittedName>
        <fullName evidence="2">Alpha/beta hydrolase</fullName>
    </submittedName>
</protein>
<keyword evidence="2" id="KW-0378">Hydrolase</keyword>
<name>A0ABY6CI64_9HYPH</name>
<reference evidence="2 3" key="1">
    <citation type="submission" date="2022-09" db="EMBL/GenBank/DDBJ databases">
        <title>Interaction between co-microsymbionts with complementary sets of symbiotic genes in legume-rhizobium systems.</title>
        <authorList>
            <person name="Safronova V."/>
            <person name="Sazanova A."/>
            <person name="Afonin A."/>
            <person name="Chirak E."/>
        </authorList>
    </citation>
    <scope>NUCLEOTIDE SEQUENCE [LARGE SCALE GENOMIC DNA]</scope>
    <source>
        <strain evidence="2 3">A18/4-1</strain>
    </source>
</reference>
<dbReference type="EMBL" id="CP104965">
    <property type="protein sequence ID" value="UXN71926.1"/>
    <property type="molecule type" value="Genomic_DNA"/>
</dbReference>
<proteinExistence type="predicted"/>